<evidence type="ECO:0000313" key="2">
    <source>
        <dbReference type="EMBL" id="KAG2440368.1"/>
    </source>
</evidence>
<comment type="caution">
    <text evidence="2">The sequence shown here is derived from an EMBL/GenBank/DDBJ whole genome shotgun (WGS) entry which is preliminary data.</text>
</comment>
<feature type="compositionally biased region" description="Low complexity" evidence="1">
    <location>
        <begin position="131"/>
        <end position="149"/>
    </location>
</feature>
<dbReference type="EMBL" id="JAEHOC010000007">
    <property type="protein sequence ID" value="KAG2440368.1"/>
    <property type="molecule type" value="Genomic_DNA"/>
</dbReference>
<accession>A0A835W7M4</accession>
<gene>
    <name evidence="2" type="ORF">HXX76_004473</name>
</gene>
<feature type="compositionally biased region" description="Acidic residues" evidence="1">
    <location>
        <begin position="109"/>
        <end position="119"/>
    </location>
</feature>
<protein>
    <submittedName>
        <fullName evidence="2">Uncharacterized protein</fullName>
    </submittedName>
</protein>
<keyword evidence="3" id="KW-1185">Reference proteome</keyword>
<evidence type="ECO:0000313" key="3">
    <source>
        <dbReference type="Proteomes" id="UP000650467"/>
    </source>
</evidence>
<name>A0A835W7M4_CHLIN</name>
<proteinExistence type="predicted"/>
<sequence length="166" mass="17216">MINVYGPDGSLHRLPLQPGLAGRRRFLRAVRAALRLPDHATIEMSFEVAVPLPSPSGSGLSPNSALINTQDFSLASHIATVNAGIRRGRQAAQDKAPAAAPEEAAQGAEAEEAETEAAEVADVAGGRDEAGASAAGPAGTSPRAPSSRPVQLEEEGTPRLSKRLRR</sequence>
<reference evidence="2" key="1">
    <citation type="journal article" date="2020" name="bioRxiv">
        <title>Comparative genomics of Chlamydomonas.</title>
        <authorList>
            <person name="Craig R.J."/>
            <person name="Hasan A.R."/>
            <person name="Ness R.W."/>
            <person name="Keightley P.D."/>
        </authorList>
    </citation>
    <scope>NUCLEOTIDE SEQUENCE</scope>
    <source>
        <strain evidence="2">SAG 7.73</strain>
    </source>
</reference>
<organism evidence="2 3">
    <name type="scientific">Chlamydomonas incerta</name>
    <dbReference type="NCBI Taxonomy" id="51695"/>
    <lineage>
        <taxon>Eukaryota</taxon>
        <taxon>Viridiplantae</taxon>
        <taxon>Chlorophyta</taxon>
        <taxon>core chlorophytes</taxon>
        <taxon>Chlorophyceae</taxon>
        <taxon>CS clade</taxon>
        <taxon>Chlamydomonadales</taxon>
        <taxon>Chlamydomonadaceae</taxon>
        <taxon>Chlamydomonas</taxon>
    </lineage>
</organism>
<feature type="region of interest" description="Disordered" evidence="1">
    <location>
        <begin position="87"/>
        <end position="166"/>
    </location>
</feature>
<feature type="compositionally biased region" description="Low complexity" evidence="1">
    <location>
        <begin position="91"/>
        <end position="108"/>
    </location>
</feature>
<dbReference type="Proteomes" id="UP000650467">
    <property type="component" value="Unassembled WGS sequence"/>
</dbReference>
<dbReference type="AlphaFoldDB" id="A0A835W7M4"/>
<evidence type="ECO:0000256" key="1">
    <source>
        <dbReference type="SAM" id="MobiDB-lite"/>
    </source>
</evidence>